<evidence type="ECO:0000313" key="2">
    <source>
        <dbReference type="Proteomes" id="UP000480425"/>
    </source>
</evidence>
<name>A0A6A7U0R9_9BACT</name>
<reference evidence="1 2" key="1">
    <citation type="submission" date="2019-09" db="EMBL/GenBank/DDBJ databases">
        <title>Distinct polysaccharide growth profiles of human intestinal Prevotella copri isolates.</title>
        <authorList>
            <person name="Fehlner-Peach H."/>
            <person name="Magnabosco C."/>
            <person name="Raghavan V."/>
            <person name="Scher J.U."/>
            <person name="Tett A."/>
            <person name="Cox L.M."/>
            <person name="Gottsegen C."/>
            <person name="Watters A."/>
            <person name="Wiltshire- Gordon J.D."/>
            <person name="Segata N."/>
            <person name="Bonneau R."/>
            <person name="Littman D.R."/>
        </authorList>
    </citation>
    <scope>NUCLEOTIDE SEQUENCE [LARGE SCALE GENOMIC DNA]</scope>
    <source>
        <strain evidence="2">iA622</strain>
    </source>
</reference>
<sequence length="77" mass="8759">MTEIDLMTPMERKRKERNEAIIAEFKELAPKLTAQGMKPYRILRALAEKHGITTSGVRFILVEAGVYETAEKVSKSH</sequence>
<proteinExistence type="predicted"/>
<dbReference type="Proteomes" id="UP000480425">
    <property type="component" value="Unassembled WGS sequence"/>
</dbReference>
<protein>
    <submittedName>
        <fullName evidence="1">Uncharacterized protein</fullName>
    </submittedName>
</protein>
<comment type="caution">
    <text evidence="1">The sequence shown here is derived from an EMBL/GenBank/DDBJ whole genome shotgun (WGS) entry which is preliminary data.</text>
</comment>
<gene>
    <name evidence="1" type="ORF">F7D73_09800</name>
</gene>
<dbReference type="AlphaFoldDB" id="A0A6A7U0R9"/>
<dbReference type="EMBL" id="VZCB01000079">
    <property type="protein sequence ID" value="MQN81233.1"/>
    <property type="molecule type" value="Genomic_DNA"/>
</dbReference>
<dbReference type="RefSeq" id="WP_153081937.1">
    <property type="nucleotide sequence ID" value="NZ_VZCB01000079.1"/>
</dbReference>
<evidence type="ECO:0000313" key="1">
    <source>
        <dbReference type="EMBL" id="MQN81233.1"/>
    </source>
</evidence>
<accession>A0A6A7U0R9</accession>
<organism evidence="1 2">
    <name type="scientific">Segatella copri</name>
    <dbReference type="NCBI Taxonomy" id="165179"/>
    <lineage>
        <taxon>Bacteria</taxon>
        <taxon>Pseudomonadati</taxon>
        <taxon>Bacteroidota</taxon>
        <taxon>Bacteroidia</taxon>
        <taxon>Bacteroidales</taxon>
        <taxon>Prevotellaceae</taxon>
        <taxon>Segatella</taxon>
    </lineage>
</organism>
<dbReference type="OrthoDB" id="9885629at2"/>